<keyword evidence="6 8" id="KW-1133">Transmembrane helix</keyword>
<evidence type="ECO:0000256" key="6">
    <source>
        <dbReference type="ARBA" id="ARBA00022989"/>
    </source>
</evidence>
<evidence type="ECO:0000256" key="5">
    <source>
        <dbReference type="ARBA" id="ARBA00022840"/>
    </source>
</evidence>
<comment type="caution">
    <text evidence="12">The sequence shown here is derived from an EMBL/GenBank/DDBJ whole genome shotgun (WGS) entry which is preliminary data.</text>
</comment>
<dbReference type="PANTHER" id="PTHR43394:SF1">
    <property type="entry name" value="ATP-BINDING CASSETTE SUB-FAMILY B MEMBER 10, MITOCHONDRIAL"/>
    <property type="match status" value="1"/>
</dbReference>
<dbReference type="SUPFAM" id="SSF90123">
    <property type="entry name" value="ABC transporter transmembrane region"/>
    <property type="match status" value="1"/>
</dbReference>
<comment type="subcellular location">
    <subcellularLocation>
        <location evidence="1">Cell membrane</location>
        <topology evidence="1">Multi-pass membrane protein</topology>
    </subcellularLocation>
</comment>
<feature type="transmembrane region" description="Helical" evidence="8">
    <location>
        <begin position="425"/>
        <end position="449"/>
    </location>
</feature>
<protein>
    <submittedName>
        <fullName evidence="12">Peptidase domain-containing ABC transporter</fullName>
    </submittedName>
</protein>
<reference evidence="12 13" key="1">
    <citation type="submission" date="2023-07" db="EMBL/GenBank/DDBJ databases">
        <authorList>
            <person name="Lian W.-H."/>
        </authorList>
    </citation>
    <scope>NUCLEOTIDE SEQUENCE [LARGE SCALE GENOMIC DNA]</scope>
    <source>
        <strain evidence="12 13">SYSU DXS3180</strain>
    </source>
</reference>
<dbReference type="PROSITE" id="PS50893">
    <property type="entry name" value="ABC_TRANSPORTER_2"/>
    <property type="match status" value="1"/>
</dbReference>
<evidence type="ECO:0000259" key="10">
    <source>
        <dbReference type="PROSITE" id="PS50929"/>
    </source>
</evidence>
<dbReference type="SMART" id="SM00382">
    <property type="entry name" value="AAA"/>
    <property type="match status" value="1"/>
</dbReference>
<dbReference type="Proteomes" id="UP001560573">
    <property type="component" value="Unassembled WGS sequence"/>
</dbReference>
<dbReference type="CDD" id="cd18570">
    <property type="entry name" value="ABC_6TM_PCAT1_LagD_like"/>
    <property type="match status" value="1"/>
</dbReference>
<dbReference type="PANTHER" id="PTHR43394">
    <property type="entry name" value="ATP-DEPENDENT PERMEASE MDL1, MITOCHONDRIAL"/>
    <property type="match status" value="1"/>
</dbReference>
<feature type="transmembrane region" description="Helical" evidence="8">
    <location>
        <begin position="283"/>
        <end position="304"/>
    </location>
</feature>
<dbReference type="RefSeq" id="WP_369329898.1">
    <property type="nucleotide sequence ID" value="NZ_JAULBC010000004.1"/>
</dbReference>
<organism evidence="12 13">
    <name type="scientific">Danxiaibacter flavus</name>
    <dbReference type="NCBI Taxonomy" id="3049108"/>
    <lineage>
        <taxon>Bacteria</taxon>
        <taxon>Pseudomonadati</taxon>
        <taxon>Bacteroidota</taxon>
        <taxon>Chitinophagia</taxon>
        <taxon>Chitinophagales</taxon>
        <taxon>Chitinophagaceae</taxon>
        <taxon>Danxiaibacter</taxon>
    </lineage>
</organism>
<dbReference type="Gene3D" id="3.90.70.10">
    <property type="entry name" value="Cysteine proteinases"/>
    <property type="match status" value="1"/>
</dbReference>
<dbReference type="Pfam" id="PF00005">
    <property type="entry name" value="ABC_tran"/>
    <property type="match status" value="1"/>
</dbReference>
<gene>
    <name evidence="12" type="ORF">QTN47_13325</name>
</gene>
<dbReference type="PROSITE" id="PS50929">
    <property type="entry name" value="ABC_TM1F"/>
    <property type="match status" value="1"/>
</dbReference>
<keyword evidence="4" id="KW-0378">Hydrolase</keyword>
<keyword evidence="13" id="KW-1185">Reference proteome</keyword>
<feature type="transmembrane region" description="Helical" evidence="8">
    <location>
        <begin position="310"/>
        <end position="327"/>
    </location>
</feature>
<evidence type="ECO:0000256" key="7">
    <source>
        <dbReference type="ARBA" id="ARBA00023136"/>
    </source>
</evidence>
<dbReference type="InterPro" id="IPR003439">
    <property type="entry name" value="ABC_transporter-like_ATP-bd"/>
</dbReference>
<evidence type="ECO:0000256" key="1">
    <source>
        <dbReference type="ARBA" id="ARBA00004651"/>
    </source>
</evidence>
<dbReference type="CDD" id="cd02418">
    <property type="entry name" value="Peptidase_C39B"/>
    <property type="match status" value="1"/>
</dbReference>
<dbReference type="Pfam" id="PF00664">
    <property type="entry name" value="ABC_membrane"/>
    <property type="match status" value="1"/>
</dbReference>
<sequence>MLNKYQIVLQQEQSDCGVACLLSIIKYYGGSNTLENIRKLSGTYIKGTTLLGLYQAAKQLGFDVQGCEISLDRLLNTDEPCILHVQPDENSYHYVVYYGTVTEKSQHYFIIGDPARGMAHISLPELEKIWTTHVCLFLFPNDQFKKSADVKTAKRQWLKLLLKDDVPLLLAATALGIAISLLSLTLAIFSQRLVDNILPKRDLLTLTVSITLVCVLLLLKEAFSVLRQYFFLKHSRDFNTRVIDLFYSHLLKLPKLFFDTRKIGELVARLNDTSRIQQAINQLASNAIIDVLVSITSIAFMCIYSWKVGVASLLSMPVFFSIIYAFNKKINEKQKTIMHNYASVEANYISTLQGIDSIKSYNKQTLFANKNKAVYRDYQNVQLDLGKIKIRLSFSANGFGILFLTGVLLFSTSQVLNEHLKTGELLAILGMCGTLLPAVANLALMSISINEAVVAFDRMFEFAASEPEKKDMSKSDLSLFHSLSVANLNFRFAGSPPILKNVSFLVRKGEIISIMGDNGSGKSTLTQIIQRHYLAESGEFMVNGKLPLEDVQLSSWRSSCLVVPQIIHIFNGTVLENIAFDEAINNTEAVITFLQQHGFSPFFDILPQSVFTLVGEEGLNLSGGQRQLIAFARALYKKPQLLILDEATAGMDRHCERFVLNLLAKLKNDMGIIFITHRLNVLKFLCDRIYVLENNTITTVGDHDTLLRTSNLYSRYWNDLTS</sequence>
<feature type="transmembrane region" description="Helical" evidence="8">
    <location>
        <begin position="168"/>
        <end position="191"/>
    </location>
</feature>
<keyword evidence="7 8" id="KW-0472">Membrane</keyword>
<evidence type="ECO:0000313" key="13">
    <source>
        <dbReference type="Proteomes" id="UP001560573"/>
    </source>
</evidence>
<feature type="domain" description="ABC transporter" evidence="9">
    <location>
        <begin position="483"/>
        <end position="719"/>
    </location>
</feature>
<dbReference type="InterPro" id="IPR027417">
    <property type="entry name" value="P-loop_NTPase"/>
</dbReference>
<dbReference type="SUPFAM" id="SSF52540">
    <property type="entry name" value="P-loop containing nucleoside triphosphate hydrolases"/>
    <property type="match status" value="1"/>
</dbReference>
<accession>A0ABV3ZIZ2</accession>
<evidence type="ECO:0000259" key="11">
    <source>
        <dbReference type="PROSITE" id="PS50990"/>
    </source>
</evidence>
<dbReference type="InterPro" id="IPR005074">
    <property type="entry name" value="Peptidase_C39"/>
</dbReference>
<evidence type="ECO:0000313" key="12">
    <source>
        <dbReference type="EMBL" id="MEX6688488.1"/>
    </source>
</evidence>
<evidence type="ECO:0000256" key="4">
    <source>
        <dbReference type="ARBA" id="ARBA00022801"/>
    </source>
</evidence>
<feature type="domain" description="Peptidase C39" evidence="11">
    <location>
        <begin position="10"/>
        <end position="137"/>
    </location>
</feature>
<evidence type="ECO:0000256" key="3">
    <source>
        <dbReference type="ARBA" id="ARBA00022741"/>
    </source>
</evidence>
<evidence type="ECO:0000256" key="2">
    <source>
        <dbReference type="ARBA" id="ARBA00022692"/>
    </source>
</evidence>
<keyword evidence="2 8" id="KW-0812">Transmembrane</keyword>
<dbReference type="InterPro" id="IPR017871">
    <property type="entry name" value="ABC_transporter-like_CS"/>
</dbReference>
<feature type="transmembrane region" description="Helical" evidence="8">
    <location>
        <begin position="392"/>
        <end position="413"/>
    </location>
</feature>
<evidence type="ECO:0000259" key="9">
    <source>
        <dbReference type="PROSITE" id="PS50893"/>
    </source>
</evidence>
<dbReference type="Gene3D" id="1.20.1560.10">
    <property type="entry name" value="ABC transporter type 1, transmembrane domain"/>
    <property type="match status" value="1"/>
</dbReference>
<proteinExistence type="predicted"/>
<dbReference type="InterPro" id="IPR003593">
    <property type="entry name" value="AAA+_ATPase"/>
</dbReference>
<dbReference type="PROSITE" id="PS00211">
    <property type="entry name" value="ABC_TRANSPORTER_1"/>
    <property type="match status" value="1"/>
</dbReference>
<dbReference type="InterPro" id="IPR011527">
    <property type="entry name" value="ABC1_TM_dom"/>
</dbReference>
<dbReference type="PROSITE" id="PS50990">
    <property type="entry name" value="PEPTIDASE_C39"/>
    <property type="match status" value="1"/>
</dbReference>
<feature type="transmembrane region" description="Helical" evidence="8">
    <location>
        <begin position="203"/>
        <end position="226"/>
    </location>
</feature>
<dbReference type="Pfam" id="PF03412">
    <property type="entry name" value="Peptidase_C39"/>
    <property type="match status" value="1"/>
</dbReference>
<dbReference type="InterPro" id="IPR036640">
    <property type="entry name" value="ABC1_TM_sf"/>
</dbReference>
<feature type="domain" description="ABC transmembrane type-1" evidence="10">
    <location>
        <begin position="170"/>
        <end position="451"/>
    </location>
</feature>
<name>A0ABV3ZIZ2_9BACT</name>
<evidence type="ECO:0000256" key="8">
    <source>
        <dbReference type="SAM" id="Phobius"/>
    </source>
</evidence>
<keyword evidence="3" id="KW-0547">Nucleotide-binding</keyword>
<dbReference type="EMBL" id="JAULBC010000004">
    <property type="protein sequence ID" value="MEX6688488.1"/>
    <property type="molecule type" value="Genomic_DNA"/>
</dbReference>
<dbReference type="Gene3D" id="3.40.50.300">
    <property type="entry name" value="P-loop containing nucleotide triphosphate hydrolases"/>
    <property type="match status" value="1"/>
</dbReference>
<keyword evidence="5" id="KW-0067">ATP-binding</keyword>
<dbReference type="InterPro" id="IPR039421">
    <property type="entry name" value="Type_1_exporter"/>
</dbReference>